<dbReference type="SMART" id="SM00194">
    <property type="entry name" value="PTPc"/>
    <property type="match status" value="1"/>
</dbReference>
<dbReference type="InterPro" id="IPR016130">
    <property type="entry name" value="Tyr_Pase_AS"/>
</dbReference>
<feature type="region of interest" description="Disordered" evidence="3">
    <location>
        <begin position="1"/>
        <end position="257"/>
    </location>
</feature>
<organism evidence="7 8">
    <name type="scientific">Phyllosticta capitalensis</name>
    <dbReference type="NCBI Taxonomy" id="121624"/>
    <lineage>
        <taxon>Eukaryota</taxon>
        <taxon>Fungi</taxon>
        <taxon>Dikarya</taxon>
        <taxon>Ascomycota</taxon>
        <taxon>Pezizomycotina</taxon>
        <taxon>Dothideomycetes</taxon>
        <taxon>Dothideomycetes incertae sedis</taxon>
        <taxon>Botryosphaeriales</taxon>
        <taxon>Phyllostictaceae</taxon>
        <taxon>Phyllosticta</taxon>
    </lineage>
</organism>
<dbReference type="Gene3D" id="3.90.190.10">
    <property type="entry name" value="Protein tyrosine phosphatase superfamily"/>
    <property type="match status" value="1"/>
</dbReference>
<feature type="domain" description="Rhodanese" evidence="6">
    <location>
        <begin position="276"/>
        <end position="392"/>
    </location>
</feature>
<comment type="similarity">
    <text evidence="1">Belongs to the protein-tyrosine phosphatase family. Non-receptor class subfamily.</text>
</comment>
<dbReference type="InterPro" id="IPR003595">
    <property type="entry name" value="Tyr_Pase_cat"/>
</dbReference>
<gene>
    <name evidence="7" type="ORF">HDK90DRAFT_485323</name>
</gene>
<dbReference type="Pfam" id="PF00102">
    <property type="entry name" value="Y_phosphatase"/>
    <property type="match status" value="2"/>
</dbReference>
<dbReference type="InterPro" id="IPR029021">
    <property type="entry name" value="Prot-tyrosine_phosphatase-like"/>
</dbReference>
<protein>
    <recommendedName>
        <fullName evidence="2">protein-tyrosine-phosphatase</fullName>
        <ecNumber evidence="2">3.1.3.48</ecNumber>
    </recommendedName>
</protein>
<dbReference type="EMBL" id="JBBWRZ010000005">
    <property type="protein sequence ID" value="KAK8235629.1"/>
    <property type="molecule type" value="Genomic_DNA"/>
</dbReference>
<dbReference type="Pfam" id="PF00581">
    <property type="entry name" value="Rhodanese"/>
    <property type="match status" value="1"/>
</dbReference>
<feature type="compositionally biased region" description="Basic residues" evidence="3">
    <location>
        <begin position="802"/>
        <end position="811"/>
    </location>
</feature>
<feature type="domain" description="Tyrosine-protein phosphatase" evidence="4">
    <location>
        <begin position="530"/>
        <end position="940"/>
    </location>
</feature>
<evidence type="ECO:0000259" key="5">
    <source>
        <dbReference type="PROSITE" id="PS50056"/>
    </source>
</evidence>
<dbReference type="SMART" id="SM00404">
    <property type="entry name" value="PTPc_motif"/>
    <property type="match status" value="1"/>
</dbReference>
<proteinExistence type="inferred from homology"/>
<evidence type="ECO:0000256" key="2">
    <source>
        <dbReference type="ARBA" id="ARBA00013064"/>
    </source>
</evidence>
<dbReference type="Gene3D" id="3.40.250.10">
    <property type="entry name" value="Rhodanese-like domain"/>
    <property type="match status" value="1"/>
</dbReference>
<dbReference type="CDD" id="cd01446">
    <property type="entry name" value="DSP_MapKP"/>
    <property type="match status" value="1"/>
</dbReference>
<dbReference type="InterPro" id="IPR000387">
    <property type="entry name" value="Tyr_Pase_dom"/>
</dbReference>
<sequence>MTTASSHATRFDHHPHSQSRQQRPTPSLRTPASVGQPLPPSLARSPAAQDARTPSPNYFGLSIDSSADVFSSSAAHHARANWSPPTSDVRSTAAASPRIIPVDQNPEFEAFRRQSEGGRKFNLAGGISQFSVPRPKMNMHRSNSSLHSPGQLEFPFSTQANDGPTSPKSADSSGSISTPEKPRSPKRTLSTDSNVYPNRPRRSSPAGFEESENSGNEPPKFVGNPFPRPTALRSPPSFAHQRAETLPASFEEQTSGQEHGPILVTPQHIITLLDSSEEEILLLDLRVSTQYAISRIRGALNLCIPTTLIKRPSFTVEKLAETFKDDSQRRKFEKWRSCKYIVVYDADSRQLRDATSCVNTLKKFTAEGWTGASYIIRGGISEFAAKFPSFVLSGNTNSRSATSRKPALRLSNMPGPAPVIGGCPLPSTQNAANPFFGNIRQNMDLIGGVGQMPVTRPPRMNSATRRELPAWLRDASEVEDKGRGVAEKFLQIEKREQKRMQEALSGSVTYGEPGPEQPKVVQIAGIEKGNKNRYNNIWPFEHTRVKLQGSASQGCDYVNANHIKPPWSNKRYIATQGPIPVTFPDFWSVVWHQDVRVIVMLTAEKEGGQIKAHNYWEEGQYGPFRLNFHAEHRASLELGKIKRHHERRSTGRLSLGDSPISPAARKPARPQAEENPFTFDTTANKAQASPDSSNSSEQPYVIVRKFTLSNSDLPFSRIREITQLQYSSWPDFGAPAHPTHLLGLVEQCDAVVRQTCQPTNASADEPDAPSKHPILVHCSAGCGRTGTFCTVDSVIDMLKRQRAARRAKRHASPMDLDRSPPKKRQSIQGQGQMDASPSPTTSGHGNSRQDGGRGRSSSNSPNASSGGGSSGSGHDSPAADYSTLGGDGVSASDEVDSEHWLMRDDVDLIEKTVETFRHQRLSMVQSLRQFVLCYESVLEWIVNEEQGH</sequence>
<feature type="compositionally biased region" description="Basic and acidic residues" evidence="3">
    <location>
        <begin position="109"/>
        <end position="119"/>
    </location>
</feature>
<comment type="caution">
    <text evidence="7">The sequence shown here is derived from an EMBL/GenBank/DDBJ whole genome shotgun (WGS) entry which is preliminary data.</text>
</comment>
<feature type="compositionally biased region" description="Low complexity" evidence="3">
    <location>
        <begin position="845"/>
        <end position="864"/>
    </location>
</feature>
<name>A0ABR1YQN6_9PEZI</name>
<dbReference type="SUPFAM" id="SSF52821">
    <property type="entry name" value="Rhodanese/Cell cycle control phosphatase"/>
    <property type="match status" value="1"/>
</dbReference>
<dbReference type="SUPFAM" id="SSF52799">
    <property type="entry name" value="(Phosphotyrosine protein) phosphatases II"/>
    <property type="match status" value="1"/>
</dbReference>
<reference evidence="7 8" key="1">
    <citation type="submission" date="2024-04" db="EMBL/GenBank/DDBJ databases">
        <title>Phyllosticta paracitricarpa is synonymous to the EU quarantine fungus P. citricarpa based on phylogenomic analyses.</title>
        <authorList>
            <consortium name="Lawrence Berkeley National Laboratory"/>
            <person name="Van Ingen-Buijs V.A."/>
            <person name="Van Westerhoven A.C."/>
            <person name="Haridas S."/>
            <person name="Skiadas P."/>
            <person name="Martin F."/>
            <person name="Groenewald J.Z."/>
            <person name="Crous P.W."/>
            <person name="Seidl M.F."/>
        </authorList>
    </citation>
    <scope>NUCLEOTIDE SEQUENCE [LARGE SCALE GENOMIC DNA]</scope>
    <source>
        <strain evidence="7 8">CBS 123374</strain>
    </source>
</reference>
<dbReference type="PANTHER" id="PTHR19134">
    <property type="entry name" value="RECEPTOR-TYPE TYROSINE-PROTEIN PHOSPHATASE"/>
    <property type="match status" value="1"/>
</dbReference>
<dbReference type="PROSITE" id="PS50055">
    <property type="entry name" value="TYR_PHOSPHATASE_PTP"/>
    <property type="match status" value="1"/>
</dbReference>
<keyword evidence="8" id="KW-1185">Reference proteome</keyword>
<accession>A0ABR1YQN6</accession>
<evidence type="ECO:0000313" key="7">
    <source>
        <dbReference type="EMBL" id="KAK8235629.1"/>
    </source>
</evidence>
<dbReference type="InterPro" id="IPR036873">
    <property type="entry name" value="Rhodanese-like_dom_sf"/>
</dbReference>
<feature type="region of interest" description="Disordered" evidence="3">
    <location>
        <begin position="802"/>
        <end position="896"/>
    </location>
</feature>
<feature type="compositionally biased region" description="Polar residues" evidence="3">
    <location>
        <begin position="83"/>
        <end position="94"/>
    </location>
</feature>
<dbReference type="PRINTS" id="PR00700">
    <property type="entry name" value="PRTYPHPHTASE"/>
</dbReference>
<dbReference type="PROSITE" id="PS50206">
    <property type="entry name" value="RHODANESE_3"/>
    <property type="match status" value="1"/>
</dbReference>
<dbReference type="EC" id="3.1.3.48" evidence="2"/>
<dbReference type="InterPro" id="IPR050348">
    <property type="entry name" value="Protein-Tyr_Phosphatase"/>
</dbReference>
<feature type="compositionally biased region" description="Polar residues" evidence="3">
    <location>
        <begin position="18"/>
        <end position="30"/>
    </location>
</feature>
<feature type="domain" description="Tyrosine specific protein phosphatases" evidence="5">
    <location>
        <begin position="742"/>
        <end position="810"/>
    </location>
</feature>
<dbReference type="PANTHER" id="PTHR19134:SF561">
    <property type="entry name" value="PROTEIN TYROSINE PHOSPHATASE 36E, ISOFORM A"/>
    <property type="match status" value="1"/>
</dbReference>
<evidence type="ECO:0000259" key="6">
    <source>
        <dbReference type="PROSITE" id="PS50206"/>
    </source>
</evidence>
<dbReference type="PROSITE" id="PS50056">
    <property type="entry name" value="TYR_PHOSPHATASE_2"/>
    <property type="match status" value="1"/>
</dbReference>
<evidence type="ECO:0000256" key="1">
    <source>
        <dbReference type="ARBA" id="ARBA00009649"/>
    </source>
</evidence>
<dbReference type="PROSITE" id="PS00383">
    <property type="entry name" value="TYR_PHOSPHATASE_1"/>
    <property type="match status" value="1"/>
</dbReference>
<feature type="compositionally biased region" description="Polar residues" evidence="3">
    <location>
        <begin position="826"/>
        <end position="844"/>
    </location>
</feature>
<evidence type="ECO:0000256" key="3">
    <source>
        <dbReference type="SAM" id="MobiDB-lite"/>
    </source>
</evidence>
<feature type="compositionally biased region" description="Polar residues" evidence="3">
    <location>
        <begin position="187"/>
        <end position="196"/>
    </location>
</feature>
<evidence type="ECO:0000259" key="4">
    <source>
        <dbReference type="PROSITE" id="PS50055"/>
    </source>
</evidence>
<evidence type="ECO:0000313" key="8">
    <source>
        <dbReference type="Proteomes" id="UP001492380"/>
    </source>
</evidence>
<feature type="compositionally biased region" description="Polar residues" evidence="3">
    <location>
        <begin position="156"/>
        <end position="178"/>
    </location>
</feature>
<feature type="compositionally biased region" description="Low complexity" evidence="3">
    <location>
        <begin position="62"/>
        <end position="75"/>
    </location>
</feature>
<feature type="region of interest" description="Disordered" evidence="3">
    <location>
        <begin position="639"/>
        <end position="675"/>
    </location>
</feature>
<dbReference type="InterPro" id="IPR001763">
    <property type="entry name" value="Rhodanese-like_dom"/>
</dbReference>
<dbReference type="Proteomes" id="UP001492380">
    <property type="component" value="Unassembled WGS sequence"/>
</dbReference>
<dbReference type="InterPro" id="IPR000242">
    <property type="entry name" value="PTP_cat"/>
</dbReference>